<dbReference type="EMBL" id="NIRI02000056">
    <property type="protein sequence ID" value="KAG5446722.1"/>
    <property type="molecule type" value="Genomic_DNA"/>
</dbReference>
<dbReference type="OrthoDB" id="10427132at2759"/>
<reference evidence="2 3" key="1">
    <citation type="journal article" date="2018" name="Biotechnol. Adv.">
        <title>Improved genomic resources and new bioinformatic workflow for the carcinogenic parasite Clonorchis sinensis: Biotechnological implications.</title>
        <authorList>
            <person name="Wang D."/>
            <person name="Korhonen P.K."/>
            <person name="Gasser R.B."/>
            <person name="Young N.D."/>
        </authorList>
    </citation>
    <scope>NUCLEOTIDE SEQUENCE [LARGE SCALE GENOMIC DNA]</scope>
    <source>
        <strain evidence="2">Cs-k2</strain>
    </source>
</reference>
<organism evidence="2 3">
    <name type="scientific">Clonorchis sinensis</name>
    <name type="common">Chinese liver fluke</name>
    <dbReference type="NCBI Taxonomy" id="79923"/>
    <lineage>
        <taxon>Eukaryota</taxon>
        <taxon>Metazoa</taxon>
        <taxon>Spiralia</taxon>
        <taxon>Lophotrochozoa</taxon>
        <taxon>Platyhelminthes</taxon>
        <taxon>Trematoda</taxon>
        <taxon>Digenea</taxon>
        <taxon>Opisthorchiida</taxon>
        <taxon>Opisthorchiata</taxon>
        <taxon>Opisthorchiidae</taxon>
        <taxon>Clonorchis</taxon>
    </lineage>
</organism>
<reference evidence="2 3" key="2">
    <citation type="journal article" date="2021" name="Genomics">
        <title>High-quality reference genome for Clonorchis sinensis.</title>
        <authorList>
            <person name="Young N.D."/>
            <person name="Stroehlein A.J."/>
            <person name="Kinkar L."/>
            <person name="Wang T."/>
            <person name="Sohn W.M."/>
            <person name="Chang B.C.H."/>
            <person name="Kaur P."/>
            <person name="Weisz D."/>
            <person name="Dudchenko O."/>
            <person name="Aiden E.L."/>
            <person name="Korhonen P.K."/>
            <person name="Gasser R.B."/>
        </authorList>
    </citation>
    <scope>NUCLEOTIDE SEQUENCE [LARGE SCALE GENOMIC DNA]</scope>
    <source>
        <strain evidence="2">Cs-k2</strain>
    </source>
</reference>
<evidence type="ECO:0000256" key="1">
    <source>
        <dbReference type="SAM" id="SignalP"/>
    </source>
</evidence>
<evidence type="ECO:0000313" key="2">
    <source>
        <dbReference type="EMBL" id="KAG5446722.1"/>
    </source>
</evidence>
<comment type="caution">
    <text evidence="2">The sequence shown here is derived from an EMBL/GenBank/DDBJ whole genome shotgun (WGS) entry which is preliminary data.</text>
</comment>
<keyword evidence="1" id="KW-0732">Signal</keyword>
<feature type="signal peptide" evidence="1">
    <location>
        <begin position="1"/>
        <end position="27"/>
    </location>
</feature>
<keyword evidence="3" id="KW-1185">Reference proteome</keyword>
<name>A0A8T1MCU9_CLOSI</name>
<feature type="chain" id="PRO_5035934181" description="Ig-like domain-containing protein" evidence="1">
    <location>
        <begin position="28"/>
        <end position="182"/>
    </location>
</feature>
<gene>
    <name evidence="2" type="ORF">CSKR_203582</name>
</gene>
<evidence type="ECO:0008006" key="4">
    <source>
        <dbReference type="Google" id="ProtNLM"/>
    </source>
</evidence>
<dbReference type="Proteomes" id="UP000286415">
    <property type="component" value="Unassembled WGS sequence"/>
</dbReference>
<proteinExistence type="predicted"/>
<sequence>MRKFSSTSPSLVKLFCLLLGVLDRLEGLAGAISAPKTATVSFEPADGKLYVGSKDVIRCVVTDNPTQEAPGKFALTADPDNPSLLSLDNATAQIKPPAGSDVYKITGKTSVMCRWTGAADVSAEKTLSVQVLPATTTATIASTTNNGVAVQQSMLCAITVTGLLVVGVRTLWFPIGEKLKRA</sequence>
<protein>
    <recommendedName>
        <fullName evidence="4">Ig-like domain-containing protein</fullName>
    </recommendedName>
</protein>
<evidence type="ECO:0000313" key="3">
    <source>
        <dbReference type="Proteomes" id="UP000286415"/>
    </source>
</evidence>
<dbReference type="AlphaFoldDB" id="A0A8T1MCU9"/>
<accession>A0A8T1MCU9</accession>